<comment type="caution">
    <text evidence="1">The sequence shown here is derived from an EMBL/GenBank/DDBJ whole genome shotgun (WGS) entry which is preliminary data.</text>
</comment>
<sequence length="352" mass="38516">MSFANSGGGLPSPSTSIGPFLIKGDPSKLTSSVSLVTNSGDAELKETSSKLPPHSSYVISTSGLSPPYLLGESDGPDGNHNQVKCTLSHEIREINQRLIDTVVDISEEVVDSTCETPETEGSQGTIVRCSFNAVTIFNPDMTPKNVSVMLCSRLSVPYWYSFQGIMQIASLLKSSMLYYIKIPSKLNLLLYRNTVSLWKIIKLFLWARCGELLLLPPSSARERHLVTVEVKCTLSHEIREINQRLIDTVVDISEEVVDSTCETPETEGSQGTIVSYAAASQSLIGTRSRNYADCSPVLLDKLPTEVSFGYEDLSVKAKSKAQCNYAKSFANNFNQWDVGGPPQHCLAAYMPI</sequence>
<dbReference type="EMBL" id="CM037162">
    <property type="protein sequence ID" value="KAH7862215.1"/>
    <property type="molecule type" value="Genomic_DNA"/>
</dbReference>
<evidence type="ECO:0000313" key="1">
    <source>
        <dbReference type="EMBL" id="KAH7862215.1"/>
    </source>
</evidence>
<proteinExistence type="predicted"/>
<reference evidence="1 2" key="1">
    <citation type="journal article" date="2021" name="Hortic Res">
        <title>High-quality reference genome and annotation aids understanding of berry development for evergreen blueberry (Vaccinium darrowii).</title>
        <authorList>
            <person name="Yu J."/>
            <person name="Hulse-Kemp A.M."/>
            <person name="Babiker E."/>
            <person name="Staton M."/>
        </authorList>
    </citation>
    <scope>NUCLEOTIDE SEQUENCE [LARGE SCALE GENOMIC DNA]</scope>
    <source>
        <strain evidence="2">cv. NJ 8807/NJ 8810</strain>
        <tissue evidence="1">Young leaf</tissue>
    </source>
</reference>
<protein>
    <submittedName>
        <fullName evidence="1">Uncharacterized protein</fullName>
    </submittedName>
</protein>
<dbReference type="Proteomes" id="UP000828048">
    <property type="component" value="Chromosome 12"/>
</dbReference>
<gene>
    <name evidence="1" type="ORF">Vadar_001532</name>
</gene>
<keyword evidence="2" id="KW-1185">Reference proteome</keyword>
<name>A0ACB7Z9B3_9ERIC</name>
<evidence type="ECO:0000313" key="2">
    <source>
        <dbReference type="Proteomes" id="UP000828048"/>
    </source>
</evidence>
<organism evidence="1 2">
    <name type="scientific">Vaccinium darrowii</name>
    <dbReference type="NCBI Taxonomy" id="229202"/>
    <lineage>
        <taxon>Eukaryota</taxon>
        <taxon>Viridiplantae</taxon>
        <taxon>Streptophyta</taxon>
        <taxon>Embryophyta</taxon>
        <taxon>Tracheophyta</taxon>
        <taxon>Spermatophyta</taxon>
        <taxon>Magnoliopsida</taxon>
        <taxon>eudicotyledons</taxon>
        <taxon>Gunneridae</taxon>
        <taxon>Pentapetalae</taxon>
        <taxon>asterids</taxon>
        <taxon>Ericales</taxon>
        <taxon>Ericaceae</taxon>
        <taxon>Vaccinioideae</taxon>
        <taxon>Vaccinieae</taxon>
        <taxon>Vaccinium</taxon>
    </lineage>
</organism>
<accession>A0ACB7Z9B3</accession>